<feature type="signal peptide" evidence="1">
    <location>
        <begin position="1"/>
        <end position="19"/>
    </location>
</feature>
<proteinExistence type="predicted"/>
<reference evidence="2 3" key="1">
    <citation type="submission" date="2018-07" db="EMBL/GenBank/DDBJ databases">
        <title>Genome assembly of strain KB82.</title>
        <authorList>
            <person name="Kukolya J."/>
            <person name="Horvath B."/>
            <person name="Nagy I."/>
            <person name="Toth A."/>
        </authorList>
    </citation>
    <scope>NUCLEOTIDE SEQUENCE [LARGE SCALE GENOMIC DNA]</scope>
    <source>
        <strain evidence="2 3">Kb82</strain>
    </source>
</reference>
<evidence type="ECO:0000313" key="2">
    <source>
        <dbReference type="EMBL" id="MBE8723660.1"/>
    </source>
</evidence>
<dbReference type="EMBL" id="PRDM01000001">
    <property type="protein sequence ID" value="MBE8723660.1"/>
    <property type="molecule type" value="Genomic_DNA"/>
</dbReference>
<gene>
    <name evidence="2" type="ORF">C4F50_01795</name>
</gene>
<keyword evidence="1" id="KW-0732">Signal</keyword>
<dbReference type="RefSeq" id="WP_193844711.1">
    <property type="nucleotide sequence ID" value="NZ_PRDM01000001.1"/>
</dbReference>
<evidence type="ECO:0000313" key="3">
    <source>
        <dbReference type="Proteomes" id="UP000640614"/>
    </source>
</evidence>
<feature type="chain" id="PRO_5045284748" description="Transglycosylase SLT domain-containing protein" evidence="1">
    <location>
        <begin position="20"/>
        <end position="250"/>
    </location>
</feature>
<keyword evidence="3" id="KW-1185">Reference proteome</keyword>
<dbReference type="Proteomes" id="UP000640614">
    <property type="component" value="Unassembled WGS sequence"/>
</dbReference>
<name>A0ABR9TE90_9FLAO</name>
<protein>
    <recommendedName>
        <fullName evidence="4">Transglycosylase SLT domain-containing protein</fullName>
    </recommendedName>
</protein>
<accession>A0ABR9TE90</accession>
<evidence type="ECO:0008006" key="4">
    <source>
        <dbReference type="Google" id="ProtNLM"/>
    </source>
</evidence>
<evidence type="ECO:0000256" key="1">
    <source>
        <dbReference type="SAM" id="SignalP"/>
    </source>
</evidence>
<organism evidence="2 3">
    <name type="scientific">Flavobacterium hungaricum</name>
    <dbReference type="NCBI Taxonomy" id="2082725"/>
    <lineage>
        <taxon>Bacteria</taxon>
        <taxon>Pseudomonadati</taxon>
        <taxon>Bacteroidota</taxon>
        <taxon>Flavobacteriia</taxon>
        <taxon>Flavobacteriales</taxon>
        <taxon>Flavobacteriaceae</taxon>
        <taxon>Flavobacterium</taxon>
    </lineage>
</organism>
<comment type="caution">
    <text evidence="2">The sequence shown here is derived from an EMBL/GenBank/DDBJ whole genome shotgun (WGS) entry which is preliminary data.</text>
</comment>
<sequence length="250" mass="29532">MKKLIVISFLFLLSTAAINKNSNEVNNIKTECTFKPKNEGIEYYRKEIKRAFSLLKKKKKVIDLELFKTERAPILSIAFPEILRYDSYSDYLETSSNKILYVNKGKEASDFSTGYFQMKPSFVEELENYVAVAESLKAYEWIIITNKNIKEARKERISRLGNFQWQLRYLKVFWFAAEHKYQNIDFKNQHDKIRFYATAYNYGFTKPESEITKYQFIKKFSSGANTDAPKLAFADFSIDFIQTYSLFFNQ</sequence>